<organism evidence="2 3">
    <name type="scientific">Micromonospora antibiotica</name>
    <dbReference type="NCBI Taxonomy" id="2807623"/>
    <lineage>
        <taxon>Bacteria</taxon>
        <taxon>Bacillati</taxon>
        <taxon>Actinomycetota</taxon>
        <taxon>Actinomycetes</taxon>
        <taxon>Micromonosporales</taxon>
        <taxon>Micromonosporaceae</taxon>
        <taxon>Micromonospora</taxon>
    </lineage>
</organism>
<evidence type="ECO:0000313" key="3">
    <source>
        <dbReference type="Proteomes" id="UP000671399"/>
    </source>
</evidence>
<feature type="compositionally biased region" description="Low complexity" evidence="1">
    <location>
        <begin position="110"/>
        <end position="120"/>
    </location>
</feature>
<protein>
    <submittedName>
        <fullName evidence="2">Uncharacterized protein</fullName>
    </submittedName>
</protein>
<evidence type="ECO:0000256" key="1">
    <source>
        <dbReference type="SAM" id="MobiDB-lite"/>
    </source>
</evidence>
<evidence type="ECO:0000313" key="2">
    <source>
        <dbReference type="EMBL" id="MBO4160142.1"/>
    </source>
</evidence>
<name>A0ABS3V3K8_9ACTN</name>
<sequence>MNYPENFDTTGPAGLDDSYAYLSWAVVSAHRIIAEQPETGWELLPDLLGQGWGEPDWYQRNGWLADFYDTVYHQASSLAPVQVFAVDELGEPAAEMARMIDSVTQHWVAAAHQAAEQDQQSYDGQADDQHPYDGQAHDGSGYDGQAYDGSGYDGQGEEQPGYHQQGYDGPGDELPGPDGPDYDGSGGSAYPVEQPEPDASSPEPLADLDPAAAREVLDRVLDDEVDDLSEADQRVLATVLTDEKFQYLAREYDLV</sequence>
<feature type="region of interest" description="Disordered" evidence="1">
    <location>
        <begin position="110"/>
        <end position="211"/>
    </location>
</feature>
<gene>
    <name evidence="2" type="ORF">JQN83_04875</name>
</gene>
<reference evidence="2 3" key="1">
    <citation type="submission" date="2021-03" db="EMBL/GenBank/DDBJ databases">
        <authorList>
            <person name="Lee D.-H."/>
        </authorList>
    </citation>
    <scope>NUCLEOTIDE SEQUENCE [LARGE SCALE GENOMIC DNA]</scope>
    <source>
        <strain evidence="2 3">MMS20-R2-23</strain>
    </source>
</reference>
<dbReference type="RefSeq" id="WP_208565755.1">
    <property type="nucleotide sequence ID" value="NZ_JAGFWR010000001.1"/>
</dbReference>
<comment type="caution">
    <text evidence="2">The sequence shown here is derived from an EMBL/GenBank/DDBJ whole genome shotgun (WGS) entry which is preliminary data.</text>
</comment>
<dbReference type="Proteomes" id="UP000671399">
    <property type="component" value="Unassembled WGS sequence"/>
</dbReference>
<dbReference type="EMBL" id="JAGFWR010000001">
    <property type="protein sequence ID" value="MBO4160142.1"/>
    <property type="molecule type" value="Genomic_DNA"/>
</dbReference>
<accession>A0ABS3V3K8</accession>
<keyword evidence="3" id="KW-1185">Reference proteome</keyword>
<proteinExistence type="predicted"/>